<evidence type="ECO:0000256" key="1">
    <source>
        <dbReference type="PROSITE-ProRule" id="PRU00042"/>
    </source>
</evidence>
<feature type="region of interest" description="Disordered" evidence="2">
    <location>
        <begin position="221"/>
        <end position="278"/>
    </location>
</feature>
<keyword evidence="1" id="KW-0863">Zinc-finger</keyword>
<protein>
    <recommendedName>
        <fullName evidence="3">C2H2-type domain-containing protein</fullName>
    </recommendedName>
</protein>
<feature type="compositionally biased region" description="Polar residues" evidence="2">
    <location>
        <begin position="263"/>
        <end position="275"/>
    </location>
</feature>
<evidence type="ECO:0000313" key="5">
    <source>
        <dbReference type="Proteomes" id="UP000799772"/>
    </source>
</evidence>
<feature type="compositionally biased region" description="Basic and acidic residues" evidence="2">
    <location>
        <begin position="397"/>
        <end position="425"/>
    </location>
</feature>
<dbReference type="PROSITE" id="PS50157">
    <property type="entry name" value="ZINC_FINGER_C2H2_2"/>
    <property type="match status" value="1"/>
</dbReference>
<dbReference type="PROSITE" id="PS00028">
    <property type="entry name" value="ZINC_FINGER_C2H2_1"/>
    <property type="match status" value="1"/>
</dbReference>
<dbReference type="InterPro" id="IPR013087">
    <property type="entry name" value="Znf_C2H2_type"/>
</dbReference>
<feature type="compositionally biased region" description="Low complexity" evidence="2">
    <location>
        <begin position="95"/>
        <end position="108"/>
    </location>
</feature>
<feature type="region of interest" description="Disordered" evidence="2">
    <location>
        <begin position="365"/>
        <end position="437"/>
    </location>
</feature>
<feature type="region of interest" description="Disordered" evidence="2">
    <location>
        <begin position="306"/>
        <end position="327"/>
    </location>
</feature>
<dbReference type="Proteomes" id="UP000799772">
    <property type="component" value="Unassembled WGS sequence"/>
</dbReference>
<proteinExistence type="predicted"/>
<keyword evidence="5" id="KW-1185">Reference proteome</keyword>
<evidence type="ECO:0000259" key="3">
    <source>
        <dbReference type="PROSITE" id="PS50157"/>
    </source>
</evidence>
<feature type="compositionally biased region" description="Polar residues" evidence="2">
    <location>
        <begin position="373"/>
        <end position="393"/>
    </location>
</feature>
<comment type="caution">
    <text evidence="4">The sequence shown here is derived from an EMBL/GenBank/DDBJ whole genome shotgun (WGS) entry which is preliminary data.</text>
</comment>
<dbReference type="EMBL" id="ML978123">
    <property type="protein sequence ID" value="KAF2101600.1"/>
    <property type="molecule type" value="Genomic_DNA"/>
</dbReference>
<accession>A0A9P4IHD1</accession>
<gene>
    <name evidence="4" type="ORF">NA57DRAFT_33808</name>
</gene>
<dbReference type="OrthoDB" id="2152896at2759"/>
<feature type="compositionally biased region" description="Basic and acidic residues" evidence="2">
    <location>
        <begin position="147"/>
        <end position="170"/>
    </location>
</feature>
<feature type="compositionally biased region" description="Low complexity" evidence="2">
    <location>
        <begin position="1"/>
        <end position="15"/>
    </location>
</feature>
<feature type="compositionally biased region" description="Polar residues" evidence="2">
    <location>
        <begin position="76"/>
        <end position="89"/>
    </location>
</feature>
<feature type="compositionally biased region" description="Polar residues" evidence="2">
    <location>
        <begin position="221"/>
        <end position="241"/>
    </location>
</feature>
<feature type="compositionally biased region" description="Polar residues" evidence="2">
    <location>
        <begin position="306"/>
        <end position="323"/>
    </location>
</feature>
<feature type="region of interest" description="Disordered" evidence="2">
    <location>
        <begin position="1"/>
        <end position="57"/>
    </location>
</feature>
<feature type="region of interest" description="Disordered" evidence="2">
    <location>
        <begin position="71"/>
        <end position="170"/>
    </location>
</feature>
<dbReference type="AlphaFoldDB" id="A0A9P4IHD1"/>
<evidence type="ECO:0000313" key="4">
    <source>
        <dbReference type="EMBL" id="KAF2101600.1"/>
    </source>
</evidence>
<name>A0A9P4IHD1_9PEZI</name>
<reference evidence="4" key="1">
    <citation type="journal article" date="2020" name="Stud. Mycol.">
        <title>101 Dothideomycetes genomes: a test case for predicting lifestyles and emergence of pathogens.</title>
        <authorList>
            <person name="Haridas S."/>
            <person name="Albert R."/>
            <person name="Binder M."/>
            <person name="Bloem J."/>
            <person name="Labutti K."/>
            <person name="Salamov A."/>
            <person name="Andreopoulos B."/>
            <person name="Baker S."/>
            <person name="Barry K."/>
            <person name="Bills G."/>
            <person name="Bluhm B."/>
            <person name="Cannon C."/>
            <person name="Castanera R."/>
            <person name="Culley D."/>
            <person name="Daum C."/>
            <person name="Ezra D."/>
            <person name="Gonzalez J."/>
            <person name="Henrissat B."/>
            <person name="Kuo A."/>
            <person name="Liang C."/>
            <person name="Lipzen A."/>
            <person name="Lutzoni F."/>
            <person name="Magnuson J."/>
            <person name="Mondo S."/>
            <person name="Nolan M."/>
            <person name="Ohm R."/>
            <person name="Pangilinan J."/>
            <person name="Park H.-J."/>
            <person name="Ramirez L."/>
            <person name="Alfaro M."/>
            <person name="Sun H."/>
            <person name="Tritt A."/>
            <person name="Yoshinaga Y."/>
            <person name="Zwiers L.-H."/>
            <person name="Turgeon B."/>
            <person name="Goodwin S."/>
            <person name="Spatafora J."/>
            <person name="Crous P."/>
            <person name="Grigoriev I."/>
        </authorList>
    </citation>
    <scope>NUCLEOTIDE SEQUENCE</scope>
    <source>
        <strain evidence="4">CBS 133067</strain>
    </source>
</reference>
<keyword evidence="1" id="KW-0479">Metal-binding</keyword>
<feature type="domain" description="C2H2-type" evidence="3">
    <location>
        <begin position="167"/>
        <end position="194"/>
    </location>
</feature>
<keyword evidence="1" id="KW-0862">Zinc</keyword>
<dbReference type="GO" id="GO:0008270">
    <property type="term" value="F:zinc ion binding"/>
    <property type="evidence" value="ECO:0007669"/>
    <property type="project" value="UniProtKB-KW"/>
</dbReference>
<sequence>MARPSSSHRLSVSSGTSGGAARLSHPRPHTHSLSVGSINSAHRVTRRKSTSSTAVNNAAAMAVAMREASGAPYDASNGTAKRSSSSKSPGTKYGSHPSLPSSLPNHSSDFGPNGYPNAKNNVAVTDGPPLSSLPEKEKSNGKSRIRRASEGSRLTKGESKRGNAPELRCEKCGKGYKHSSCLTKHLWEHTPEWAITSKLLISKHQQVQLLEAASVLVTMNQDGTPTESDHSSASPAASGSTDPREDGMSSADTTPPPDANAPYSTSRPDFTSTKRFSSNSSAYSQSYQSVFSDSASAGRPYVSHYRQWSTDGRPTTSGTSVTGSYRDDDDHADLAAAVGLLSCSYGTPKSGPVMLPADVPPVPPLPAKYTGSKPDTLSGSTTTLTPQYYSATGRNFFHPDRKDIDMDDRSMADEDSDHYNRMRNYEEEEGVFGKMEE</sequence>
<organism evidence="4 5">
    <name type="scientific">Rhizodiscina lignyota</name>
    <dbReference type="NCBI Taxonomy" id="1504668"/>
    <lineage>
        <taxon>Eukaryota</taxon>
        <taxon>Fungi</taxon>
        <taxon>Dikarya</taxon>
        <taxon>Ascomycota</taxon>
        <taxon>Pezizomycotina</taxon>
        <taxon>Dothideomycetes</taxon>
        <taxon>Pleosporomycetidae</taxon>
        <taxon>Aulographales</taxon>
        <taxon>Rhizodiscinaceae</taxon>
        <taxon>Rhizodiscina</taxon>
    </lineage>
</organism>
<feature type="compositionally biased region" description="Polar residues" evidence="2">
    <location>
        <begin position="31"/>
        <end position="42"/>
    </location>
</feature>
<evidence type="ECO:0000256" key="2">
    <source>
        <dbReference type="SAM" id="MobiDB-lite"/>
    </source>
</evidence>